<keyword evidence="1" id="KW-0472">Membrane</keyword>
<dbReference type="EMBL" id="JAAMPA010000002">
    <property type="protein sequence ID" value="NIH69002.1"/>
    <property type="molecule type" value="Genomic_DNA"/>
</dbReference>
<evidence type="ECO:0000313" key="3">
    <source>
        <dbReference type="EMBL" id="GGL78319.1"/>
    </source>
</evidence>
<name>A0A846LRU6_9ACTN</name>
<dbReference type="SUPFAM" id="SSF81324">
    <property type="entry name" value="Voltage-gated potassium channels"/>
    <property type="match status" value="1"/>
</dbReference>
<sequence>MSESNHPGRSRSAIRLRLVLTVGLLVVAYYLVPVGEAAAQADTLLRGGATAAALGLAGWFVVREVVREAGDADAARRLDRLLVALVGGILVFALADFVVATRHSGQFVGLRTRTDALYFALSTLTTVGYGDVHAAGQVARALVSLQLVFNVLVLATAARALWQGLGERRAGGRPPAPPAGTGTG</sequence>
<evidence type="ECO:0000313" key="4">
    <source>
        <dbReference type="EMBL" id="NIH69002.1"/>
    </source>
</evidence>
<evidence type="ECO:0000313" key="5">
    <source>
        <dbReference type="Proteomes" id="UP000552836"/>
    </source>
</evidence>
<feature type="transmembrane region" description="Helical" evidence="1">
    <location>
        <begin position="44"/>
        <end position="62"/>
    </location>
</feature>
<dbReference type="AlphaFoldDB" id="A0A846LRU6"/>
<protein>
    <recommendedName>
        <fullName evidence="2">Potassium channel domain-containing protein</fullName>
    </recommendedName>
</protein>
<proteinExistence type="predicted"/>
<dbReference type="RefSeq" id="WP_166756601.1">
    <property type="nucleotide sequence ID" value="NZ_BAABJU010000003.1"/>
</dbReference>
<dbReference type="Proteomes" id="UP000552836">
    <property type="component" value="Unassembled WGS sequence"/>
</dbReference>
<organism evidence="4 5">
    <name type="scientific">Modestobacter marinus</name>
    <dbReference type="NCBI Taxonomy" id="477641"/>
    <lineage>
        <taxon>Bacteria</taxon>
        <taxon>Bacillati</taxon>
        <taxon>Actinomycetota</taxon>
        <taxon>Actinomycetes</taxon>
        <taxon>Geodermatophilales</taxon>
        <taxon>Geodermatophilaceae</taxon>
        <taxon>Modestobacter</taxon>
    </lineage>
</organism>
<feature type="transmembrane region" description="Helical" evidence="1">
    <location>
        <begin position="12"/>
        <end position="32"/>
    </location>
</feature>
<evidence type="ECO:0000256" key="1">
    <source>
        <dbReference type="SAM" id="Phobius"/>
    </source>
</evidence>
<dbReference type="EMBL" id="BMMI01000007">
    <property type="protein sequence ID" value="GGL78319.1"/>
    <property type="molecule type" value="Genomic_DNA"/>
</dbReference>
<dbReference type="InterPro" id="IPR013099">
    <property type="entry name" value="K_chnl_dom"/>
</dbReference>
<evidence type="ECO:0000313" key="6">
    <source>
        <dbReference type="Proteomes" id="UP000648663"/>
    </source>
</evidence>
<reference evidence="6" key="2">
    <citation type="journal article" date="2019" name="Int. J. Syst. Evol. Microbiol.">
        <title>The Global Catalogue of Microorganisms (GCM) 10K type strain sequencing project: providing services to taxonomists for standard genome sequencing and annotation.</title>
        <authorList>
            <consortium name="The Broad Institute Genomics Platform"/>
            <consortium name="The Broad Institute Genome Sequencing Center for Infectious Disease"/>
            <person name="Wu L."/>
            <person name="Ma J."/>
        </authorList>
    </citation>
    <scope>NUCLEOTIDE SEQUENCE [LARGE SCALE GENOMIC DNA]</scope>
    <source>
        <strain evidence="6">CGMCC 4.5581</strain>
    </source>
</reference>
<accession>A0A846LRU6</accession>
<keyword evidence="1" id="KW-0812">Transmembrane</keyword>
<reference evidence="3" key="4">
    <citation type="submission" date="2024-05" db="EMBL/GenBank/DDBJ databases">
        <authorList>
            <person name="Sun Q."/>
            <person name="Zhou Y."/>
        </authorList>
    </citation>
    <scope>NUCLEOTIDE SEQUENCE</scope>
    <source>
        <strain evidence="3">CGMCC 4.5581</strain>
    </source>
</reference>
<dbReference type="Pfam" id="PF07885">
    <property type="entry name" value="Ion_trans_2"/>
    <property type="match status" value="1"/>
</dbReference>
<dbReference type="Gene3D" id="1.10.287.70">
    <property type="match status" value="1"/>
</dbReference>
<gene>
    <name evidence="4" type="ORF">FB380_003490</name>
    <name evidence="3" type="ORF">GCM10011589_37980</name>
</gene>
<dbReference type="Proteomes" id="UP000648663">
    <property type="component" value="Unassembled WGS sequence"/>
</dbReference>
<reference evidence="4 5" key="3">
    <citation type="submission" date="2020-02" db="EMBL/GenBank/DDBJ databases">
        <title>Sequencing the genomes of 1000 actinobacteria strains.</title>
        <authorList>
            <person name="Klenk H.-P."/>
        </authorList>
    </citation>
    <scope>NUCLEOTIDE SEQUENCE [LARGE SCALE GENOMIC DNA]</scope>
    <source>
        <strain evidence="4 5">DSM 45201</strain>
    </source>
</reference>
<keyword evidence="6" id="KW-1185">Reference proteome</keyword>
<reference evidence="3" key="1">
    <citation type="journal article" date="2014" name="Int. J. Syst. Evol. Microbiol.">
        <title>Complete genome of a new Firmicutes species belonging to the dominant human colonic microbiota ('Ruminococcus bicirculans') reveals two chromosomes and a selective capacity to utilize plant glucans.</title>
        <authorList>
            <consortium name="NISC Comparative Sequencing Program"/>
            <person name="Wegmann U."/>
            <person name="Louis P."/>
            <person name="Goesmann A."/>
            <person name="Henrissat B."/>
            <person name="Duncan S.H."/>
            <person name="Flint H.J."/>
        </authorList>
    </citation>
    <scope>NUCLEOTIDE SEQUENCE</scope>
    <source>
        <strain evidence="3">CGMCC 4.5581</strain>
    </source>
</reference>
<comment type="caution">
    <text evidence="4">The sequence shown here is derived from an EMBL/GenBank/DDBJ whole genome shotgun (WGS) entry which is preliminary data.</text>
</comment>
<keyword evidence="1" id="KW-1133">Transmembrane helix</keyword>
<feature type="domain" description="Potassium channel" evidence="2">
    <location>
        <begin position="91"/>
        <end position="159"/>
    </location>
</feature>
<evidence type="ECO:0000259" key="2">
    <source>
        <dbReference type="Pfam" id="PF07885"/>
    </source>
</evidence>
<feature type="transmembrane region" description="Helical" evidence="1">
    <location>
        <begin position="82"/>
        <end position="100"/>
    </location>
</feature>